<evidence type="ECO:0000313" key="3">
    <source>
        <dbReference type="Proteomes" id="UP001556118"/>
    </source>
</evidence>
<evidence type="ECO:0000256" key="1">
    <source>
        <dbReference type="SAM" id="MobiDB-lite"/>
    </source>
</evidence>
<gene>
    <name evidence="2" type="ORF">ABUH87_11155</name>
</gene>
<comment type="caution">
    <text evidence="2">The sequence shown here is derived from an EMBL/GenBank/DDBJ whole genome shotgun (WGS) entry which is preliminary data.</text>
</comment>
<feature type="compositionally biased region" description="Polar residues" evidence="1">
    <location>
        <begin position="207"/>
        <end position="217"/>
    </location>
</feature>
<accession>A0ABV3RC78</accession>
<feature type="region of interest" description="Disordered" evidence="1">
    <location>
        <begin position="48"/>
        <end position="221"/>
    </location>
</feature>
<evidence type="ECO:0000313" key="2">
    <source>
        <dbReference type="EMBL" id="MEW9855701.1"/>
    </source>
</evidence>
<dbReference type="Gene3D" id="3.30.1150.10">
    <property type="match status" value="1"/>
</dbReference>
<evidence type="ECO:0008006" key="4">
    <source>
        <dbReference type="Google" id="ProtNLM"/>
    </source>
</evidence>
<feature type="compositionally biased region" description="Pro residues" evidence="1">
    <location>
        <begin position="137"/>
        <end position="148"/>
    </location>
</feature>
<feature type="compositionally biased region" description="Basic and acidic residues" evidence="1">
    <location>
        <begin position="127"/>
        <end position="136"/>
    </location>
</feature>
<name>A0ABV3RC78_9SPHN</name>
<proteinExistence type="predicted"/>
<dbReference type="PRINTS" id="PR01217">
    <property type="entry name" value="PRICHEXTENSN"/>
</dbReference>
<reference evidence="2 3" key="1">
    <citation type="submission" date="2024-06" db="EMBL/GenBank/DDBJ databases">
        <title>Novosphingobium rhizovicinus M1R2S20.</title>
        <authorList>
            <person name="Sun J.-Q."/>
        </authorList>
    </citation>
    <scope>NUCLEOTIDE SEQUENCE [LARGE SCALE GENOMIC DNA]</scope>
    <source>
        <strain evidence="2 3">M1R2S20</strain>
    </source>
</reference>
<feature type="compositionally biased region" description="Low complexity" evidence="1">
    <location>
        <begin position="172"/>
        <end position="186"/>
    </location>
</feature>
<feature type="compositionally biased region" description="Low complexity" evidence="1">
    <location>
        <begin position="54"/>
        <end position="87"/>
    </location>
</feature>
<feature type="compositionally biased region" description="Pro residues" evidence="1">
    <location>
        <begin position="88"/>
        <end position="117"/>
    </location>
</feature>
<protein>
    <recommendedName>
        <fullName evidence="4">Cell division and transport-associated protein TolA</fullName>
    </recommendedName>
</protein>
<organism evidence="2 3">
    <name type="scientific">Novosphingobium rhizovicinum</name>
    <dbReference type="NCBI Taxonomy" id="3228928"/>
    <lineage>
        <taxon>Bacteria</taxon>
        <taxon>Pseudomonadati</taxon>
        <taxon>Pseudomonadota</taxon>
        <taxon>Alphaproteobacteria</taxon>
        <taxon>Sphingomonadales</taxon>
        <taxon>Sphingomonadaceae</taxon>
        <taxon>Novosphingobium</taxon>
    </lineage>
</organism>
<dbReference type="EMBL" id="JBFNXR010000044">
    <property type="protein sequence ID" value="MEW9855701.1"/>
    <property type="molecule type" value="Genomic_DNA"/>
</dbReference>
<sequence length="329" mass="33871">MALALRKEEGLGLGLAIAAHAAIVAVLLLRPQAKPVVQPPERIEVTISDEVGLTSTAPQPSAPAAPSIAPTLGEPQPAQEPAEAEPAPAEPDPAPAPPKPAPPPPVPRKAEPAPKPSPRATQRPKPAPKEKAKEPAPKAPPKKAPAPEAPAKKAPAPKAPAPKAPAKKAEAKAPAAKAPAAKAPAKSNAPAGGSRIGADFLEGVTGGSSESRANTSAPAAATIGPAVRSSLASAISRQLKPRWQAPQGPDAEDLVTILSFSLNRDGSLAGAPQVVRQLGITDVNRNQAARHAEQAIRAVRLAAPFDLPEEYYDAWKRVSQFRFDKRLSQ</sequence>
<dbReference type="RefSeq" id="WP_367773534.1">
    <property type="nucleotide sequence ID" value="NZ_JBFNXR010000044.1"/>
</dbReference>
<keyword evidence="3" id="KW-1185">Reference proteome</keyword>
<dbReference type="Proteomes" id="UP001556118">
    <property type="component" value="Unassembled WGS sequence"/>
</dbReference>